<dbReference type="CDD" id="cd00077">
    <property type="entry name" value="HDc"/>
    <property type="match status" value="1"/>
</dbReference>
<gene>
    <name evidence="2" type="ORF">N789_02295</name>
</gene>
<dbReference type="STRING" id="1121015.GCA_000420545_01402"/>
<dbReference type="Proteomes" id="UP000029385">
    <property type="component" value="Unassembled WGS sequence"/>
</dbReference>
<name>A0A091AX49_9GAMM</name>
<dbReference type="RefSeq" id="WP_022969039.1">
    <property type="nucleotide sequence ID" value="NZ_ATVD01000002.1"/>
</dbReference>
<dbReference type="Gene3D" id="1.10.3210.10">
    <property type="entry name" value="Hypothetical protein af1432"/>
    <property type="match status" value="1"/>
</dbReference>
<accession>A0A091AX49</accession>
<feature type="domain" description="HD-GYP" evidence="1">
    <location>
        <begin position="171"/>
        <end position="367"/>
    </location>
</feature>
<organism evidence="2 3">
    <name type="scientific">Arenimonas oryziterrae DSM 21050 = YC6267</name>
    <dbReference type="NCBI Taxonomy" id="1121015"/>
    <lineage>
        <taxon>Bacteria</taxon>
        <taxon>Pseudomonadati</taxon>
        <taxon>Pseudomonadota</taxon>
        <taxon>Gammaproteobacteria</taxon>
        <taxon>Lysobacterales</taxon>
        <taxon>Lysobacteraceae</taxon>
        <taxon>Arenimonas</taxon>
    </lineage>
</organism>
<evidence type="ECO:0000313" key="3">
    <source>
        <dbReference type="Proteomes" id="UP000029385"/>
    </source>
</evidence>
<dbReference type="InterPro" id="IPR003607">
    <property type="entry name" value="HD/PDEase_dom"/>
</dbReference>
<evidence type="ECO:0000313" key="2">
    <source>
        <dbReference type="EMBL" id="KFN44868.1"/>
    </source>
</evidence>
<dbReference type="Pfam" id="PF11871">
    <property type="entry name" value="DUF3391"/>
    <property type="match status" value="1"/>
</dbReference>
<dbReference type="PANTHER" id="PTHR43155">
    <property type="entry name" value="CYCLIC DI-GMP PHOSPHODIESTERASE PA4108-RELATED"/>
    <property type="match status" value="1"/>
</dbReference>
<dbReference type="PROSITE" id="PS51832">
    <property type="entry name" value="HD_GYP"/>
    <property type="match status" value="1"/>
</dbReference>
<comment type="caution">
    <text evidence="2">The sequence shown here is derived from an EMBL/GenBank/DDBJ whole genome shotgun (WGS) entry which is preliminary data.</text>
</comment>
<dbReference type="InterPro" id="IPR021812">
    <property type="entry name" value="DUF3391"/>
</dbReference>
<sequence>MELEERKIDVDELAIGMFVYRLDRPWTDTPFPIQGFVVETLDEINILRAYCRHVYIDVVRTRVHERLQLATLDAPTTVSVNGVGTEARASNGAIPGREPMTPRDSALFIDLGDRSPRFRYSDTATLSEELPRAHQAHATATALANKIIEDVRSGRKLAVDDVNHAVQPVVQSVIRNADAFFWIASLRKRDAYEYSHAINCSVLAAAFGRHMGFSEDVLVNLASGGLLLDIGKSELSEELLNRPGQLNEEETQEVNRHVEIGLRLLDSIGSHHDDIRQMVHCHHERFDGSGYPRGLKGNGIPLFGRMAGIIDTYDAMTSDRTYRAAFPPHVALQQLYRVRDQLFQGEIVEQFLQCLGIYPTGSLVELNTGEVAIVMAQNLSRRLRPRVMVLMSADKQLYTQFMEMDLMSEQLASGSNRRVEILGTLEPGAFGIDPSELYLG</sequence>
<dbReference type="eggNOG" id="COG2206">
    <property type="taxonomic scope" value="Bacteria"/>
</dbReference>
<dbReference type="InterPro" id="IPR037522">
    <property type="entry name" value="HD_GYP_dom"/>
</dbReference>
<reference evidence="2 3" key="1">
    <citation type="submission" date="2013-09" db="EMBL/GenBank/DDBJ databases">
        <title>Genome sequencing of Arenimonas oryziterrae.</title>
        <authorList>
            <person name="Chen F."/>
            <person name="Wang G."/>
        </authorList>
    </citation>
    <scope>NUCLEOTIDE SEQUENCE [LARGE SCALE GENOMIC DNA]</scope>
    <source>
        <strain evidence="2 3">YC6267</strain>
    </source>
</reference>
<protein>
    <recommendedName>
        <fullName evidence="1">HD-GYP domain-containing protein</fullName>
    </recommendedName>
</protein>
<dbReference type="SUPFAM" id="SSF109604">
    <property type="entry name" value="HD-domain/PDEase-like"/>
    <property type="match status" value="1"/>
</dbReference>
<dbReference type="GO" id="GO:0008081">
    <property type="term" value="F:phosphoric diester hydrolase activity"/>
    <property type="evidence" value="ECO:0007669"/>
    <property type="project" value="UniProtKB-ARBA"/>
</dbReference>
<keyword evidence="3" id="KW-1185">Reference proteome</keyword>
<dbReference type="EMBL" id="AVCI01000001">
    <property type="protein sequence ID" value="KFN44868.1"/>
    <property type="molecule type" value="Genomic_DNA"/>
</dbReference>
<proteinExistence type="predicted"/>
<evidence type="ECO:0000259" key="1">
    <source>
        <dbReference type="PROSITE" id="PS51832"/>
    </source>
</evidence>
<dbReference type="AlphaFoldDB" id="A0A091AX49"/>
<dbReference type="PATRIC" id="fig|1121015.4.peg.453"/>
<dbReference type="Pfam" id="PF13487">
    <property type="entry name" value="HD_5"/>
    <property type="match status" value="1"/>
</dbReference>
<dbReference type="OrthoDB" id="9802066at2"/>
<dbReference type="PANTHER" id="PTHR43155:SF2">
    <property type="entry name" value="CYCLIC DI-GMP PHOSPHODIESTERASE PA4108"/>
    <property type="match status" value="1"/>
</dbReference>